<evidence type="ECO:0008006" key="3">
    <source>
        <dbReference type="Google" id="ProtNLM"/>
    </source>
</evidence>
<gene>
    <name evidence="1" type="ORF">CLV71_101439</name>
</gene>
<accession>A0A4R7W603</accession>
<dbReference type="SUPFAM" id="SSF53474">
    <property type="entry name" value="alpha/beta-Hydrolases"/>
    <property type="match status" value="1"/>
</dbReference>
<dbReference type="Gene3D" id="3.40.50.1820">
    <property type="entry name" value="alpha/beta hydrolase"/>
    <property type="match status" value="1"/>
</dbReference>
<sequence>MAERLRRGHYGGSALAERLARAGFAVLAHDAFSWGSRRFDLSTPPWRLRDTLRAAGQEADYDAAAALHESTVAKYAGVMGTSFAGAVAHDDLTALEVLDGLPYVDGVGVVGFSGGGGRAAVLTALDTRIMASVIACMMSTVDELLPAYLDAHSWLFAAPGLCDGRDWPDVAFARGEHDQLVLYAAEDALFPAEGMARADALLRGRFAGAVGNYVGVTVAGPHRFDGPMQELATTFLTACRRLH</sequence>
<comment type="caution">
    <text evidence="1">The sequence shown here is derived from an EMBL/GenBank/DDBJ whole genome shotgun (WGS) entry which is preliminary data.</text>
</comment>
<dbReference type="RefSeq" id="WP_133900819.1">
    <property type="nucleotide sequence ID" value="NZ_SOCP01000001.1"/>
</dbReference>
<evidence type="ECO:0000313" key="2">
    <source>
        <dbReference type="Proteomes" id="UP000294927"/>
    </source>
</evidence>
<protein>
    <recommendedName>
        <fullName evidence="3">Dienelactone hydrolase</fullName>
    </recommendedName>
</protein>
<dbReference type="InterPro" id="IPR029058">
    <property type="entry name" value="AB_hydrolase_fold"/>
</dbReference>
<organism evidence="1 2">
    <name type="scientific">Actinophytocola oryzae</name>
    <dbReference type="NCBI Taxonomy" id="502181"/>
    <lineage>
        <taxon>Bacteria</taxon>
        <taxon>Bacillati</taxon>
        <taxon>Actinomycetota</taxon>
        <taxon>Actinomycetes</taxon>
        <taxon>Pseudonocardiales</taxon>
        <taxon>Pseudonocardiaceae</taxon>
    </lineage>
</organism>
<dbReference type="AlphaFoldDB" id="A0A4R7W603"/>
<proteinExistence type="predicted"/>
<dbReference type="OrthoDB" id="3668964at2"/>
<name>A0A4R7W603_9PSEU</name>
<evidence type="ECO:0000313" key="1">
    <source>
        <dbReference type="EMBL" id="TDV57568.1"/>
    </source>
</evidence>
<keyword evidence="2" id="KW-1185">Reference proteome</keyword>
<dbReference type="EMBL" id="SOCP01000001">
    <property type="protein sequence ID" value="TDV57568.1"/>
    <property type="molecule type" value="Genomic_DNA"/>
</dbReference>
<reference evidence="1 2" key="1">
    <citation type="submission" date="2019-03" db="EMBL/GenBank/DDBJ databases">
        <title>Genomic Encyclopedia of Archaeal and Bacterial Type Strains, Phase II (KMG-II): from individual species to whole genera.</title>
        <authorList>
            <person name="Goeker M."/>
        </authorList>
    </citation>
    <scope>NUCLEOTIDE SEQUENCE [LARGE SCALE GENOMIC DNA]</scope>
    <source>
        <strain evidence="1 2">DSM 45499</strain>
    </source>
</reference>
<dbReference type="Proteomes" id="UP000294927">
    <property type="component" value="Unassembled WGS sequence"/>
</dbReference>